<proteinExistence type="predicted"/>
<feature type="non-terminal residue" evidence="1">
    <location>
        <position position="1"/>
    </location>
</feature>
<evidence type="ECO:0000313" key="2">
    <source>
        <dbReference type="Proteomes" id="UP000730482"/>
    </source>
</evidence>
<comment type="caution">
    <text evidence="1">The sequence shown here is derived from an EMBL/GenBank/DDBJ whole genome shotgun (WGS) entry which is preliminary data.</text>
</comment>
<organism evidence="1 2">
    <name type="scientific">Catenulispora pinistramenti</name>
    <dbReference type="NCBI Taxonomy" id="2705254"/>
    <lineage>
        <taxon>Bacteria</taxon>
        <taxon>Bacillati</taxon>
        <taxon>Actinomycetota</taxon>
        <taxon>Actinomycetes</taxon>
        <taxon>Catenulisporales</taxon>
        <taxon>Catenulisporaceae</taxon>
        <taxon>Catenulispora</taxon>
    </lineage>
</organism>
<sequence length="84" mass="8912">PAQGRLTSPYDLDTRWAAKGDDLFWNGYKVHISEACDAAPSTQPGRAGGDLPHIVTNIMTTDAAVPDAVVVNQVHEVLDGRGLA</sequence>
<keyword evidence="2" id="KW-1185">Reference proteome</keyword>
<name>A0ABS5L8Y3_9ACTN</name>
<dbReference type="EMBL" id="JAAFYZ010000653">
    <property type="protein sequence ID" value="MBS2554817.1"/>
    <property type="molecule type" value="Genomic_DNA"/>
</dbReference>
<protein>
    <submittedName>
        <fullName evidence="1">Uncharacterized protein</fullName>
    </submittedName>
</protein>
<feature type="non-terminal residue" evidence="1">
    <location>
        <position position="84"/>
    </location>
</feature>
<evidence type="ECO:0000313" key="1">
    <source>
        <dbReference type="EMBL" id="MBS2554817.1"/>
    </source>
</evidence>
<gene>
    <name evidence="1" type="ORF">KGQ19_49025</name>
</gene>
<dbReference type="Proteomes" id="UP000730482">
    <property type="component" value="Unassembled WGS sequence"/>
</dbReference>
<reference evidence="1 2" key="1">
    <citation type="submission" date="2020-02" db="EMBL/GenBank/DDBJ databases">
        <title>Acidophilic actinobacteria isolated from forest soil.</title>
        <authorList>
            <person name="Golinska P."/>
        </authorList>
    </citation>
    <scope>NUCLEOTIDE SEQUENCE [LARGE SCALE GENOMIC DNA]</scope>
    <source>
        <strain evidence="1 2">NL8</strain>
    </source>
</reference>
<accession>A0ABS5L8Y3</accession>